<gene>
    <name evidence="4" type="ORF">GALMADRAFT_52701</name>
</gene>
<evidence type="ECO:0000256" key="2">
    <source>
        <dbReference type="ARBA" id="ARBA00048655"/>
    </source>
</evidence>
<evidence type="ECO:0000313" key="4">
    <source>
        <dbReference type="EMBL" id="KDR85437.1"/>
    </source>
</evidence>
<dbReference type="OrthoDB" id="5772781at2759"/>
<dbReference type="PANTHER" id="PTHR12149:SF8">
    <property type="entry name" value="PROTEIN-RIBULOSAMINE 3-KINASE"/>
    <property type="match status" value="1"/>
</dbReference>
<dbReference type="InterPro" id="IPR011009">
    <property type="entry name" value="Kinase-like_dom_sf"/>
</dbReference>
<organism evidence="4 5">
    <name type="scientific">Galerina marginata (strain CBS 339.88)</name>
    <dbReference type="NCBI Taxonomy" id="685588"/>
    <lineage>
        <taxon>Eukaryota</taxon>
        <taxon>Fungi</taxon>
        <taxon>Dikarya</taxon>
        <taxon>Basidiomycota</taxon>
        <taxon>Agaricomycotina</taxon>
        <taxon>Agaricomycetes</taxon>
        <taxon>Agaricomycetidae</taxon>
        <taxon>Agaricales</taxon>
        <taxon>Agaricineae</taxon>
        <taxon>Strophariaceae</taxon>
        <taxon>Galerina</taxon>
    </lineage>
</organism>
<dbReference type="SUPFAM" id="SSF56112">
    <property type="entry name" value="Protein kinase-like (PK-like)"/>
    <property type="match status" value="1"/>
</dbReference>
<protein>
    <recommendedName>
        <fullName evidence="1">protein-ribulosamine 3-kinase</fullName>
        <ecNumber evidence="1">2.7.1.172</ecNumber>
    </recommendedName>
</protein>
<dbReference type="InterPro" id="IPR016477">
    <property type="entry name" value="Fructo-/Ketosamine-3-kinase"/>
</dbReference>
<comment type="catalytic activity">
    <reaction evidence="2">
        <text>N(6)-D-ribulosyl-L-lysyl-[protein] + ATP = N(6)-(3-O-phospho-D-ribulosyl)-L-lysyl-[protein] + ADP + H(+)</text>
        <dbReference type="Rhea" id="RHEA:48432"/>
        <dbReference type="Rhea" id="RHEA-COMP:12103"/>
        <dbReference type="Rhea" id="RHEA-COMP:12104"/>
        <dbReference type="ChEBI" id="CHEBI:15378"/>
        <dbReference type="ChEBI" id="CHEBI:30616"/>
        <dbReference type="ChEBI" id="CHEBI:90418"/>
        <dbReference type="ChEBI" id="CHEBI:90420"/>
        <dbReference type="ChEBI" id="CHEBI:456216"/>
        <dbReference type="EC" id="2.7.1.172"/>
    </reaction>
    <physiologicalReaction direction="left-to-right" evidence="2">
        <dbReference type="Rhea" id="RHEA:48433"/>
    </physiologicalReaction>
</comment>
<dbReference type="GO" id="GO:0102193">
    <property type="term" value="F:protein-ribulosamine 3-kinase activity"/>
    <property type="evidence" value="ECO:0007669"/>
    <property type="project" value="UniProtKB-EC"/>
</dbReference>
<dbReference type="AlphaFoldDB" id="A0A067TT31"/>
<dbReference type="EC" id="2.7.1.172" evidence="1"/>
<proteinExistence type="inferred from homology"/>
<comment type="similarity">
    <text evidence="3">Belongs to the fructosamine kinase family.</text>
</comment>
<accession>A0A067TT31</accession>
<dbReference type="Gene3D" id="3.90.1200.10">
    <property type="match status" value="1"/>
</dbReference>
<keyword evidence="5" id="KW-1185">Reference proteome</keyword>
<dbReference type="STRING" id="685588.A0A067TT31"/>
<evidence type="ECO:0000256" key="3">
    <source>
        <dbReference type="PIRNR" id="PIRNR006221"/>
    </source>
</evidence>
<reference evidence="5" key="1">
    <citation type="journal article" date="2014" name="Proc. Natl. Acad. Sci. U.S.A.">
        <title>Extensive sampling of basidiomycete genomes demonstrates inadequacy of the white-rot/brown-rot paradigm for wood decay fungi.</title>
        <authorList>
            <person name="Riley R."/>
            <person name="Salamov A.A."/>
            <person name="Brown D.W."/>
            <person name="Nagy L.G."/>
            <person name="Floudas D."/>
            <person name="Held B.W."/>
            <person name="Levasseur A."/>
            <person name="Lombard V."/>
            <person name="Morin E."/>
            <person name="Otillar R."/>
            <person name="Lindquist E.A."/>
            <person name="Sun H."/>
            <person name="LaButti K.M."/>
            <person name="Schmutz J."/>
            <person name="Jabbour D."/>
            <person name="Luo H."/>
            <person name="Baker S.E."/>
            <person name="Pisabarro A.G."/>
            <person name="Walton J.D."/>
            <person name="Blanchette R.A."/>
            <person name="Henrissat B."/>
            <person name="Martin F."/>
            <person name="Cullen D."/>
            <person name="Hibbett D.S."/>
            <person name="Grigoriev I.V."/>
        </authorList>
    </citation>
    <scope>NUCLEOTIDE SEQUENCE [LARGE SCALE GENOMIC DNA]</scope>
    <source>
        <strain evidence="5">CBS 339.88</strain>
    </source>
</reference>
<keyword evidence="3" id="KW-0418">Kinase</keyword>
<dbReference type="PIRSF" id="PIRSF006221">
    <property type="entry name" value="Ketosamine-3-kinase"/>
    <property type="match status" value="1"/>
</dbReference>
<evidence type="ECO:0000256" key="1">
    <source>
        <dbReference type="ARBA" id="ARBA00011961"/>
    </source>
</evidence>
<dbReference type="PANTHER" id="PTHR12149">
    <property type="entry name" value="FRUCTOSAMINE 3 KINASE-RELATED PROTEIN"/>
    <property type="match status" value="1"/>
</dbReference>
<keyword evidence="3" id="KW-0808">Transferase</keyword>
<dbReference type="Pfam" id="PF03881">
    <property type="entry name" value="Fructosamin_kin"/>
    <property type="match status" value="1"/>
</dbReference>
<dbReference type="HOGENOM" id="CLU_036517_0_3_1"/>
<evidence type="ECO:0000313" key="5">
    <source>
        <dbReference type="Proteomes" id="UP000027222"/>
    </source>
</evidence>
<name>A0A067TT31_GALM3</name>
<dbReference type="Proteomes" id="UP000027222">
    <property type="component" value="Unassembled WGS sequence"/>
</dbReference>
<sequence length="296" mass="32644">MSSIPQAILQKLEELEPSVSFTGTLPRVMSSSGTLYFVKLGSSSEVEQYIGEAESLKAVNDAAPGLAPRLLCCEVLKSGAPIFISEYKDIGSLSNKAAGVLAKRMAAELHSEDHTSAHGYGFSIPTYCGITRLSNGWFQSWDECYAAMVGDLLGQLERKGHYQTLCQKGEVVKNQVIPKLLGGLVPSHHSFLQQLRSGNAGVDKANGQPVIFDPASYYGHNEADLSIARIFGGFPESFFETYHQYLPKSEPVDQYELRMDLYELFHYLNHTLIFGGHYSRSAERKMDTLVSALPHL</sequence>
<dbReference type="EMBL" id="KL142367">
    <property type="protein sequence ID" value="KDR85437.1"/>
    <property type="molecule type" value="Genomic_DNA"/>
</dbReference>
<dbReference type="GO" id="GO:0016301">
    <property type="term" value="F:kinase activity"/>
    <property type="evidence" value="ECO:0007669"/>
    <property type="project" value="UniProtKB-UniRule"/>
</dbReference>